<dbReference type="SUPFAM" id="SSF56645">
    <property type="entry name" value="Acyl-CoA dehydrogenase NM domain-like"/>
    <property type="match status" value="1"/>
</dbReference>
<evidence type="ECO:0000259" key="7">
    <source>
        <dbReference type="Pfam" id="PF00441"/>
    </source>
</evidence>
<dbReference type="GO" id="GO:0008470">
    <property type="term" value="F:3-methylbutanoyl-CoA dehydrogenase activity"/>
    <property type="evidence" value="ECO:0007669"/>
    <property type="project" value="TreeGrafter"/>
</dbReference>
<dbReference type="PANTHER" id="PTHR43884">
    <property type="entry name" value="ACYL-COA DEHYDROGENASE"/>
    <property type="match status" value="1"/>
</dbReference>
<dbReference type="Proteomes" id="UP000199411">
    <property type="component" value="Unassembled WGS sequence"/>
</dbReference>
<dbReference type="GO" id="GO:0050660">
    <property type="term" value="F:flavin adenine dinucleotide binding"/>
    <property type="evidence" value="ECO:0007669"/>
    <property type="project" value="InterPro"/>
</dbReference>
<keyword evidence="4 6" id="KW-0274">FAD</keyword>
<organism evidence="10 11">
    <name type="scientific">Desulfurella multipotens</name>
    <dbReference type="NCBI Taxonomy" id="79269"/>
    <lineage>
        <taxon>Bacteria</taxon>
        <taxon>Pseudomonadati</taxon>
        <taxon>Campylobacterota</taxon>
        <taxon>Desulfurellia</taxon>
        <taxon>Desulfurellales</taxon>
        <taxon>Desulfurellaceae</taxon>
        <taxon>Desulfurella</taxon>
    </lineage>
</organism>
<dbReference type="PANTHER" id="PTHR43884:SF12">
    <property type="entry name" value="ISOVALERYL-COA DEHYDROGENASE, MITOCHONDRIAL-RELATED"/>
    <property type="match status" value="1"/>
</dbReference>
<dbReference type="InterPro" id="IPR036250">
    <property type="entry name" value="AcylCo_DH-like_C"/>
</dbReference>
<dbReference type="InterPro" id="IPR037069">
    <property type="entry name" value="AcylCoA_DH/ox_N_sf"/>
</dbReference>
<evidence type="ECO:0000256" key="5">
    <source>
        <dbReference type="ARBA" id="ARBA00023002"/>
    </source>
</evidence>
<evidence type="ECO:0000256" key="3">
    <source>
        <dbReference type="ARBA" id="ARBA00022630"/>
    </source>
</evidence>
<evidence type="ECO:0000256" key="1">
    <source>
        <dbReference type="ARBA" id="ARBA00001974"/>
    </source>
</evidence>
<gene>
    <name evidence="10" type="ORF">SAMN05660835_01781</name>
</gene>
<dbReference type="Pfam" id="PF00441">
    <property type="entry name" value="Acyl-CoA_dh_1"/>
    <property type="match status" value="1"/>
</dbReference>
<dbReference type="Gene3D" id="2.40.110.10">
    <property type="entry name" value="Butyryl-CoA Dehydrogenase, subunit A, domain 2"/>
    <property type="match status" value="1"/>
</dbReference>
<dbReference type="InterPro" id="IPR009075">
    <property type="entry name" value="AcylCo_DH/oxidase_C"/>
</dbReference>
<feature type="domain" description="Acyl-CoA dehydrogenase/oxidase C-terminal" evidence="7">
    <location>
        <begin position="229"/>
        <end position="380"/>
    </location>
</feature>
<dbReference type="FunFam" id="2.40.110.10:FF:000002">
    <property type="entry name" value="Acyl-CoA dehydrogenase fadE12"/>
    <property type="match status" value="1"/>
</dbReference>
<dbReference type="Pfam" id="PF02770">
    <property type="entry name" value="Acyl-CoA_dh_M"/>
    <property type="match status" value="1"/>
</dbReference>
<evidence type="ECO:0000256" key="2">
    <source>
        <dbReference type="ARBA" id="ARBA00009347"/>
    </source>
</evidence>
<evidence type="ECO:0000313" key="11">
    <source>
        <dbReference type="Proteomes" id="UP000199411"/>
    </source>
</evidence>
<evidence type="ECO:0000256" key="4">
    <source>
        <dbReference type="ARBA" id="ARBA00022827"/>
    </source>
</evidence>
<comment type="similarity">
    <text evidence="2 6">Belongs to the acyl-CoA dehydrogenase family.</text>
</comment>
<keyword evidence="3 6" id="KW-0285">Flavoprotein</keyword>
<accession>A0A1G6REV8</accession>
<sequence>MLISKLGLREEVVEFANTVRDFCEREFKDTLVWDQQEYMPPELWKKMGDIGLTGMMLDSDLGGLGDDLLTSVVIHEEMSVYSPAIAMTLGAHAILAGNVINRAGNKQQKEKYIPPIAAGDKVAAICITEPEIGSDAAHPRTRAIKKGDRYILRGSKIFITNGPVADIFVVYAKTSDDPKRGVSAFIVEKDFGNISVEKMHKMGMRASPTGFVTFNDTEVPEENILRAEGEGVHIMMEGLDVERIGLSGSNLGMIKGSLDIASKYAKERIQFNQPIINYQLIQEKLGYMLAQLELNRLYLYQLAEAWRKNPGSKKLRAATALVKMTSAQAAVKSAEEAIQILGGYGYTTDYRVQMYWRDAKLYDIGAGTTEMMKILLARRIEEGFTDL</sequence>
<dbReference type="Gene3D" id="1.20.140.10">
    <property type="entry name" value="Butyryl-CoA Dehydrogenase, subunit A, domain 3"/>
    <property type="match status" value="1"/>
</dbReference>
<dbReference type="SUPFAM" id="SSF47203">
    <property type="entry name" value="Acyl-CoA dehydrogenase C-terminal domain-like"/>
    <property type="match status" value="1"/>
</dbReference>
<dbReference type="InterPro" id="IPR006091">
    <property type="entry name" value="Acyl-CoA_Oxase/DH_mid-dom"/>
</dbReference>
<dbReference type="Gene3D" id="1.10.540.10">
    <property type="entry name" value="Acyl-CoA dehydrogenase/oxidase, N-terminal domain"/>
    <property type="match status" value="1"/>
</dbReference>
<comment type="cofactor">
    <cofactor evidence="1 6">
        <name>FAD</name>
        <dbReference type="ChEBI" id="CHEBI:57692"/>
    </cofactor>
</comment>
<evidence type="ECO:0000259" key="9">
    <source>
        <dbReference type="Pfam" id="PF02771"/>
    </source>
</evidence>
<dbReference type="InterPro" id="IPR009100">
    <property type="entry name" value="AcylCoA_DH/oxidase_NM_dom_sf"/>
</dbReference>
<name>A0A1G6REV8_9BACT</name>
<protein>
    <submittedName>
        <fullName evidence="10">Isovaleryl-CoA dehydrogenase</fullName>
    </submittedName>
</protein>
<dbReference type="GO" id="GO:0006552">
    <property type="term" value="P:L-leucine catabolic process"/>
    <property type="evidence" value="ECO:0007669"/>
    <property type="project" value="TreeGrafter"/>
</dbReference>
<evidence type="ECO:0000259" key="8">
    <source>
        <dbReference type="Pfam" id="PF02770"/>
    </source>
</evidence>
<dbReference type="InterPro" id="IPR013786">
    <property type="entry name" value="AcylCoA_DH/ox_N"/>
</dbReference>
<keyword evidence="11" id="KW-1185">Reference proteome</keyword>
<proteinExistence type="inferred from homology"/>
<keyword evidence="5 6" id="KW-0560">Oxidoreductase</keyword>
<dbReference type="InterPro" id="IPR046373">
    <property type="entry name" value="Acyl-CoA_Oxase/DH_mid-dom_sf"/>
</dbReference>
<evidence type="ECO:0000313" key="10">
    <source>
        <dbReference type="EMBL" id="SDD03088.1"/>
    </source>
</evidence>
<dbReference type="EMBL" id="FMYU01000017">
    <property type="protein sequence ID" value="SDD03088.1"/>
    <property type="molecule type" value="Genomic_DNA"/>
</dbReference>
<evidence type="ECO:0000256" key="6">
    <source>
        <dbReference type="RuleBase" id="RU362125"/>
    </source>
</evidence>
<feature type="domain" description="Acyl-CoA oxidase/dehydrogenase middle" evidence="8">
    <location>
        <begin position="124"/>
        <end position="216"/>
    </location>
</feature>
<feature type="domain" description="Acyl-CoA dehydrogenase/oxidase N-terminal" evidence="9">
    <location>
        <begin position="10"/>
        <end position="120"/>
    </location>
</feature>
<reference evidence="11" key="1">
    <citation type="submission" date="2016-10" db="EMBL/GenBank/DDBJ databases">
        <authorList>
            <person name="Varghese N."/>
            <person name="Submissions S."/>
        </authorList>
    </citation>
    <scope>NUCLEOTIDE SEQUENCE [LARGE SCALE GENOMIC DNA]</scope>
    <source>
        <strain evidence="11">DSM 8415</strain>
    </source>
</reference>
<dbReference type="AlphaFoldDB" id="A0A1G6REV8"/>
<dbReference type="FunFam" id="1.20.140.10:FF:000001">
    <property type="entry name" value="Acyl-CoA dehydrogenase"/>
    <property type="match status" value="1"/>
</dbReference>
<dbReference type="Pfam" id="PF02771">
    <property type="entry name" value="Acyl-CoA_dh_N"/>
    <property type="match status" value="1"/>
</dbReference>